<name>V4B9I0_LOTGI</name>
<keyword evidence="4" id="KW-1185">Reference proteome</keyword>
<dbReference type="AlphaFoldDB" id="V4B9I0"/>
<gene>
    <name evidence="3" type="ORF">LOTGIDRAFT_156661</name>
</gene>
<feature type="coiled-coil region" evidence="1">
    <location>
        <begin position="23"/>
        <end position="57"/>
    </location>
</feature>
<sequence length="104" mass="11859">MVETNQDGGFNEEDLPSNERTLLNSIRDKKKQLIDEIQELRREIEEVTSELEAMDIEDENKPDPKAKQISIGKKKFNMDPKKVYTACILTFSEIGLMGSLKGLT</sequence>
<dbReference type="STRING" id="225164.V4B9I0"/>
<reference evidence="3 4" key="1">
    <citation type="journal article" date="2013" name="Nature">
        <title>Insights into bilaterian evolution from three spiralian genomes.</title>
        <authorList>
            <person name="Simakov O."/>
            <person name="Marletaz F."/>
            <person name="Cho S.J."/>
            <person name="Edsinger-Gonzales E."/>
            <person name="Havlak P."/>
            <person name="Hellsten U."/>
            <person name="Kuo D.H."/>
            <person name="Larsson T."/>
            <person name="Lv J."/>
            <person name="Arendt D."/>
            <person name="Savage R."/>
            <person name="Osoegawa K."/>
            <person name="de Jong P."/>
            <person name="Grimwood J."/>
            <person name="Chapman J.A."/>
            <person name="Shapiro H."/>
            <person name="Aerts A."/>
            <person name="Otillar R.P."/>
            <person name="Terry A.Y."/>
            <person name="Boore J.L."/>
            <person name="Grigoriev I.V."/>
            <person name="Lindberg D.R."/>
            <person name="Seaver E.C."/>
            <person name="Weisblat D.A."/>
            <person name="Putnam N.H."/>
            <person name="Rokhsar D.S."/>
        </authorList>
    </citation>
    <scope>NUCLEOTIDE SEQUENCE [LARGE SCALE GENOMIC DNA]</scope>
</reference>
<dbReference type="RefSeq" id="XP_009045533.1">
    <property type="nucleotide sequence ID" value="XM_009047285.1"/>
</dbReference>
<evidence type="ECO:0000313" key="4">
    <source>
        <dbReference type="Proteomes" id="UP000030746"/>
    </source>
</evidence>
<feature type="region of interest" description="Disordered" evidence="2">
    <location>
        <begin position="1"/>
        <end position="22"/>
    </location>
</feature>
<evidence type="ECO:0000256" key="1">
    <source>
        <dbReference type="SAM" id="Coils"/>
    </source>
</evidence>
<accession>V4B9I0</accession>
<keyword evidence="1" id="KW-0175">Coiled coil</keyword>
<dbReference type="CTD" id="20237057"/>
<protein>
    <submittedName>
        <fullName evidence="3">Uncharacterized protein</fullName>
    </submittedName>
</protein>
<dbReference type="GeneID" id="20237057"/>
<dbReference type="HOGENOM" id="CLU_2253056_0_0_1"/>
<evidence type="ECO:0000313" key="3">
    <source>
        <dbReference type="EMBL" id="ESP04051.1"/>
    </source>
</evidence>
<dbReference type="OrthoDB" id="6151551at2759"/>
<dbReference type="EMBL" id="KB199905">
    <property type="protein sequence ID" value="ESP04051.1"/>
    <property type="molecule type" value="Genomic_DNA"/>
</dbReference>
<evidence type="ECO:0000256" key="2">
    <source>
        <dbReference type="SAM" id="MobiDB-lite"/>
    </source>
</evidence>
<dbReference type="KEGG" id="lgi:LOTGIDRAFT_156661"/>
<organism evidence="3 4">
    <name type="scientific">Lottia gigantea</name>
    <name type="common">Giant owl limpet</name>
    <dbReference type="NCBI Taxonomy" id="225164"/>
    <lineage>
        <taxon>Eukaryota</taxon>
        <taxon>Metazoa</taxon>
        <taxon>Spiralia</taxon>
        <taxon>Lophotrochozoa</taxon>
        <taxon>Mollusca</taxon>
        <taxon>Gastropoda</taxon>
        <taxon>Patellogastropoda</taxon>
        <taxon>Lottioidea</taxon>
        <taxon>Lottiidae</taxon>
        <taxon>Lottia</taxon>
    </lineage>
</organism>
<dbReference type="Proteomes" id="UP000030746">
    <property type="component" value="Unassembled WGS sequence"/>
</dbReference>
<proteinExistence type="predicted"/>